<feature type="non-terminal residue" evidence="2">
    <location>
        <position position="1"/>
    </location>
</feature>
<evidence type="ECO:0000259" key="1">
    <source>
        <dbReference type="PROSITE" id="PS51186"/>
    </source>
</evidence>
<reference evidence="2 3" key="1">
    <citation type="journal article" date="2023" name="IMA Fungus">
        <title>Comparative genomic study of the Penicillium genus elucidates a diverse pangenome and 15 lateral gene transfer events.</title>
        <authorList>
            <person name="Petersen C."/>
            <person name="Sorensen T."/>
            <person name="Nielsen M.R."/>
            <person name="Sondergaard T.E."/>
            <person name="Sorensen J.L."/>
            <person name="Fitzpatrick D.A."/>
            <person name="Frisvad J.C."/>
            <person name="Nielsen K.L."/>
        </authorList>
    </citation>
    <scope>NUCLEOTIDE SEQUENCE [LARGE SCALE GENOMIC DNA]</scope>
    <source>
        <strain evidence="2 3">IBT 3361</strain>
    </source>
</reference>
<accession>A0ABQ8W6J3</accession>
<dbReference type="InterPro" id="IPR000182">
    <property type="entry name" value="GNAT_dom"/>
</dbReference>
<dbReference type="PANTHER" id="PTHR43138">
    <property type="entry name" value="ACETYLTRANSFERASE, GNAT FAMILY"/>
    <property type="match status" value="1"/>
</dbReference>
<dbReference type="InterPro" id="IPR052742">
    <property type="entry name" value="Mito_N-acetyltransferase"/>
</dbReference>
<dbReference type="Pfam" id="PF00583">
    <property type="entry name" value="Acetyltransf_1"/>
    <property type="match status" value="1"/>
</dbReference>
<organism evidence="2 3">
    <name type="scientific">Penicillium chrysogenum</name>
    <name type="common">Penicillium notatum</name>
    <dbReference type="NCBI Taxonomy" id="5076"/>
    <lineage>
        <taxon>Eukaryota</taxon>
        <taxon>Fungi</taxon>
        <taxon>Dikarya</taxon>
        <taxon>Ascomycota</taxon>
        <taxon>Pezizomycotina</taxon>
        <taxon>Eurotiomycetes</taxon>
        <taxon>Eurotiomycetidae</taxon>
        <taxon>Eurotiales</taxon>
        <taxon>Aspergillaceae</taxon>
        <taxon>Penicillium</taxon>
        <taxon>Penicillium chrysogenum species complex</taxon>
    </lineage>
</organism>
<evidence type="ECO:0000313" key="3">
    <source>
        <dbReference type="Proteomes" id="UP001220256"/>
    </source>
</evidence>
<dbReference type="EMBL" id="JAPVEB010000010">
    <property type="protein sequence ID" value="KAJ5256268.1"/>
    <property type="molecule type" value="Genomic_DNA"/>
</dbReference>
<dbReference type="PROSITE" id="PS51186">
    <property type="entry name" value="GNAT"/>
    <property type="match status" value="1"/>
</dbReference>
<feature type="domain" description="N-acetyltransferase" evidence="1">
    <location>
        <begin position="106"/>
        <end position="285"/>
    </location>
</feature>
<protein>
    <recommendedName>
        <fullName evidence="1">N-acetyltransferase domain-containing protein</fullName>
    </recommendedName>
</protein>
<comment type="caution">
    <text evidence="2">The sequence shown here is derived from an EMBL/GenBank/DDBJ whole genome shotgun (WGS) entry which is preliminary data.</text>
</comment>
<evidence type="ECO:0000313" key="2">
    <source>
        <dbReference type="EMBL" id="KAJ5256268.1"/>
    </source>
</evidence>
<gene>
    <name evidence="2" type="ORF">N7505_011419</name>
</gene>
<dbReference type="InterPro" id="IPR016181">
    <property type="entry name" value="Acyl_CoA_acyltransferase"/>
</dbReference>
<dbReference type="PANTHER" id="PTHR43138:SF1">
    <property type="entry name" value="N-ACETYLTRANSFERASE ACA1"/>
    <property type="match status" value="1"/>
</dbReference>
<keyword evidence="3" id="KW-1185">Reference proteome</keyword>
<dbReference type="Proteomes" id="UP001220256">
    <property type="component" value="Unassembled WGS sequence"/>
</dbReference>
<proteinExistence type="predicted"/>
<dbReference type="SUPFAM" id="SSF55729">
    <property type="entry name" value="Acyl-CoA N-acyltransferases (Nat)"/>
    <property type="match status" value="1"/>
</dbReference>
<sequence>GERPTNDKLTHAKSAGADMEMEKRVYQSSNPLNHFKIVQLPFYHTSPLSPNLSQLTYPKNLTHLPKMPAILEDPSTRNPPPKAHTDAAPTLTARETTLPKFSSAPMTLYPITGGPQTVPKDLIKFLHEEFSAEILRGGTYPMMEPMALDQFADYWFGTFAVVAILDDEGQGLREGRDWKSVCMGTFYTKPNYPGRCSHVCNGGFLTTTAARGKGVGQAMGEAYLDFAPRLGYTYSVFNLVFANNPASIRIWEKLGFSVIGRVPKAARLANSEELVDALIFGRELGN</sequence>
<name>A0ABQ8W6J3_PENCH</name>
<dbReference type="Gene3D" id="3.40.630.30">
    <property type="match status" value="1"/>
</dbReference>